<evidence type="ECO:0000256" key="1">
    <source>
        <dbReference type="ARBA" id="ARBA00004651"/>
    </source>
</evidence>
<evidence type="ECO:0000256" key="7">
    <source>
        <dbReference type="ARBA" id="ARBA00022989"/>
    </source>
</evidence>
<feature type="transmembrane region" description="Helical" evidence="10">
    <location>
        <begin position="97"/>
        <end position="118"/>
    </location>
</feature>
<accession>A0A644W956</accession>
<keyword evidence="6" id="KW-0029">Amino-acid transport</keyword>
<dbReference type="InterPro" id="IPR001851">
    <property type="entry name" value="ABC_transp_permease"/>
</dbReference>
<dbReference type="PANTHER" id="PTHR11795:SF371">
    <property type="entry name" value="HIGH-AFFINITY BRANCHED-CHAIN AMINO ACID TRANSPORT SYSTEM PERMEASE PROTEIN LIVH"/>
    <property type="match status" value="1"/>
</dbReference>
<reference evidence="11" key="1">
    <citation type="submission" date="2019-08" db="EMBL/GenBank/DDBJ databases">
        <authorList>
            <person name="Kucharzyk K."/>
            <person name="Murdoch R.W."/>
            <person name="Higgins S."/>
            <person name="Loffler F."/>
        </authorList>
    </citation>
    <scope>NUCLEOTIDE SEQUENCE</scope>
</reference>
<evidence type="ECO:0000256" key="3">
    <source>
        <dbReference type="ARBA" id="ARBA00022475"/>
    </source>
</evidence>
<evidence type="ECO:0000256" key="2">
    <source>
        <dbReference type="ARBA" id="ARBA00022448"/>
    </source>
</evidence>
<evidence type="ECO:0000256" key="5">
    <source>
        <dbReference type="ARBA" id="ARBA00022692"/>
    </source>
</evidence>
<feature type="transmembrane region" description="Helical" evidence="10">
    <location>
        <begin position="193"/>
        <end position="217"/>
    </location>
</feature>
<dbReference type="CDD" id="cd06582">
    <property type="entry name" value="TM_PBP1_LivH_like"/>
    <property type="match status" value="1"/>
</dbReference>
<comment type="caution">
    <text evidence="11">The sequence shown here is derived from an EMBL/GenBank/DDBJ whole genome shotgun (WGS) entry which is preliminary data.</text>
</comment>
<feature type="transmembrane region" description="Helical" evidence="10">
    <location>
        <begin position="39"/>
        <end position="57"/>
    </location>
</feature>
<organism evidence="11">
    <name type="scientific">bioreactor metagenome</name>
    <dbReference type="NCBI Taxonomy" id="1076179"/>
    <lineage>
        <taxon>unclassified sequences</taxon>
        <taxon>metagenomes</taxon>
        <taxon>ecological metagenomes</taxon>
    </lineage>
</organism>
<protein>
    <submittedName>
        <fullName evidence="11">High-affinity branched-chain amino acid transport system permease protein LivH</fullName>
    </submittedName>
</protein>
<dbReference type="AlphaFoldDB" id="A0A644W956"/>
<keyword evidence="3" id="KW-1003">Cell membrane</keyword>
<feature type="transmembrane region" description="Helical" evidence="10">
    <location>
        <begin position="63"/>
        <end position="85"/>
    </location>
</feature>
<dbReference type="InterPro" id="IPR052157">
    <property type="entry name" value="BCAA_transport_permease"/>
</dbReference>
<dbReference type="GO" id="GO:1903806">
    <property type="term" value="P:L-isoleucine import across plasma membrane"/>
    <property type="evidence" value="ECO:0007669"/>
    <property type="project" value="TreeGrafter"/>
</dbReference>
<dbReference type="GO" id="GO:0042941">
    <property type="term" value="P:D-alanine transmembrane transport"/>
    <property type="evidence" value="ECO:0007669"/>
    <property type="project" value="TreeGrafter"/>
</dbReference>
<dbReference type="PANTHER" id="PTHR11795">
    <property type="entry name" value="BRANCHED-CHAIN AMINO ACID TRANSPORT SYSTEM PERMEASE PROTEIN LIVH"/>
    <property type="match status" value="1"/>
</dbReference>
<feature type="transmembrane region" description="Helical" evidence="10">
    <location>
        <begin position="259"/>
        <end position="280"/>
    </location>
</feature>
<keyword evidence="4" id="KW-0997">Cell inner membrane</keyword>
<dbReference type="GO" id="GO:0005886">
    <property type="term" value="C:plasma membrane"/>
    <property type="evidence" value="ECO:0007669"/>
    <property type="project" value="UniProtKB-SubCell"/>
</dbReference>
<evidence type="ECO:0000256" key="6">
    <source>
        <dbReference type="ARBA" id="ARBA00022970"/>
    </source>
</evidence>
<dbReference type="Pfam" id="PF02653">
    <property type="entry name" value="BPD_transp_2"/>
    <property type="match status" value="1"/>
</dbReference>
<comment type="similarity">
    <text evidence="9">Belongs to the binding-protein-dependent transport system permease family. LivHM subfamily.</text>
</comment>
<keyword evidence="7 10" id="KW-1133">Transmembrane helix</keyword>
<feature type="transmembrane region" description="Helical" evidence="10">
    <location>
        <begin position="6"/>
        <end position="27"/>
    </location>
</feature>
<dbReference type="GO" id="GO:0015190">
    <property type="term" value="F:L-leucine transmembrane transporter activity"/>
    <property type="evidence" value="ECO:0007669"/>
    <property type="project" value="TreeGrafter"/>
</dbReference>
<evidence type="ECO:0000313" key="11">
    <source>
        <dbReference type="EMBL" id="MPM00326.1"/>
    </source>
</evidence>
<evidence type="ECO:0000256" key="4">
    <source>
        <dbReference type="ARBA" id="ARBA00022519"/>
    </source>
</evidence>
<feature type="transmembrane region" description="Helical" evidence="10">
    <location>
        <begin position="138"/>
        <end position="163"/>
    </location>
</feature>
<keyword evidence="5 10" id="KW-0812">Transmembrane</keyword>
<dbReference type="GO" id="GO:0015188">
    <property type="term" value="F:L-isoleucine transmembrane transporter activity"/>
    <property type="evidence" value="ECO:0007669"/>
    <property type="project" value="TreeGrafter"/>
</dbReference>
<proteinExistence type="inferred from homology"/>
<name>A0A644W956_9ZZZZ</name>
<gene>
    <name evidence="11" type="primary">livH_22</name>
    <name evidence="11" type="ORF">SDC9_46550</name>
</gene>
<evidence type="ECO:0000256" key="10">
    <source>
        <dbReference type="SAM" id="Phobius"/>
    </source>
</evidence>
<dbReference type="GO" id="GO:0015808">
    <property type="term" value="P:L-alanine transport"/>
    <property type="evidence" value="ECO:0007669"/>
    <property type="project" value="TreeGrafter"/>
</dbReference>
<sequence length="294" mass="30975">MWAGLFLQTLITGLSIGGIYALMAVGYSLVFSVLNFSNFAHGAVIMLGAYVGLALATKLSLGFGLVLAGSIAGAGIIAVLNERLAYSSLRRRKAPSLYLMISAMGCAVFLENLVYATIGSRFYAFPEFFARQVITVGGSSVSLLDVGAFLFALAAILGLHLFITRTRTGIAIRAGVSDMTMCSLMGVDLDRLIAIVFLLAGGFAGVAGVFLGIKYLVYPTMGWVTNKAYIAAVIGGLGSLPGALAGGLLLGVVETFVSSYVSSVMRDVFSFTLLIAFLVWRPNGLWGQDSEEKV</sequence>
<keyword evidence="8 10" id="KW-0472">Membrane</keyword>
<feature type="transmembrane region" description="Helical" evidence="10">
    <location>
        <begin position="229"/>
        <end position="253"/>
    </location>
</feature>
<dbReference type="EMBL" id="VSSQ01000723">
    <property type="protein sequence ID" value="MPM00326.1"/>
    <property type="molecule type" value="Genomic_DNA"/>
</dbReference>
<dbReference type="GO" id="GO:0015192">
    <property type="term" value="F:L-phenylalanine transmembrane transporter activity"/>
    <property type="evidence" value="ECO:0007669"/>
    <property type="project" value="TreeGrafter"/>
</dbReference>
<evidence type="ECO:0000256" key="9">
    <source>
        <dbReference type="ARBA" id="ARBA00037998"/>
    </source>
</evidence>
<evidence type="ECO:0000256" key="8">
    <source>
        <dbReference type="ARBA" id="ARBA00023136"/>
    </source>
</evidence>
<keyword evidence="2" id="KW-0813">Transport</keyword>
<dbReference type="GO" id="GO:0005304">
    <property type="term" value="F:L-valine transmembrane transporter activity"/>
    <property type="evidence" value="ECO:0007669"/>
    <property type="project" value="TreeGrafter"/>
</dbReference>
<comment type="subcellular location">
    <subcellularLocation>
        <location evidence="1">Cell membrane</location>
        <topology evidence="1">Multi-pass membrane protein</topology>
    </subcellularLocation>
</comment>